<reference evidence="3 4" key="1">
    <citation type="submission" date="2018-10" db="EMBL/GenBank/DDBJ databases">
        <title>Sequencing the genomes of 1000 actinobacteria strains.</title>
        <authorList>
            <person name="Klenk H.-P."/>
        </authorList>
    </citation>
    <scope>NUCLEOTIDE SEQUENCE [LARGE SCALE GENOMIC DNA]</scope>
    <source>
        <strain evidence="3 4">DSM 44343</strain>
    </source>
</reference>
<gene>
    <name evidence="3" type="ORF">DFJ75_3239</name>
</gene>
<dbReference type="GO" id="GO:0016020">
    <property type="term" value="C:membrane"/>
    <property type="evidence" value="ECO:0007669"/>
    <property type="project" value="GOC"/>
</dbReference>
<dbReference type="GO" id="GO:0008194">
    <property type="term" value="F:UDP-glycosyltransferase activity"/>
    <property type="evidence" value="ECO:0007669"/>
    <property type="project" value="InterPro"/>
</dbReference>
<dbReference type="RefSeq" id="WP_245969079.1">
    <property type="nucleotide sequence ID" value="NZ_CBCRXS010000008.1"/>
</dbReference>
<dbReference type="InterPro" id="IPR050426">
    <property type="entry name" value="Glycosyltransferase_28"/>
</dbReference>
<organism evidence="3 4">
    <name type="scientific">Williamsia marianensis</name>
    <dbReference type="NCBI Taxonomy" id="85044"/>
    <lineage>
        <taxon>Bacteria</taxon>
        <taxon>Bacillati</taxon>
        <taxon>Actinomycetota</taxon>
        <taxon>Actinomycetes</taxon>
        <taxon>Mycobacteriales</taxon>
        <taxon>Nocardiaceae</taxon>
        <taxon>Williamsia</taxon>
    </lineage>
</organism>
<dbReference type="InterPro" id="IPR010610">
    <property type="entry name" value="EryCIII-like_C"/>
</dbReference>
<dbReference type="Gene3D" id="3.40.50.2000">
    <property type="entry name" value="Glycogen Phosphorylase B"/>
    <property type="match status" value="2"/>
</dbReference>
<dbReference type="CDD" id="cd03784">
    <property type="entry name" value="GT1_Gtf-like"/>
    <property type="match status" value="1"/>
</dbReference>
<feature type="domain" description="Glycosyltransferase family 28 N-terminal" evidence="1">
    <location>
        <begin position="13"/>
        <end position="67"/>
    </location>
</feature>
<dbReference type="AlphaFoldDB" id="A0A495K5E0"/>
<evidence type="ECO:0000313" key="4">
    <source>
        <dbReference type="Proteomes" id="UP000274762"/>
    </source>
</evidence>
<dbReference type="Pfam" id="PF03033">
    <property type="entry name" value="Glyco_transf_28"/>
    <property type="match status" value="1"/>
</dbReference>
<feature type="domain" description="Erythromycin biosynthesis protein CIII-like C-terminal" evidence="2">
    <location>
        <begin position="281"/>
        <end position="418"/>
    </location>
</feature>
<dbReference type="InterPro" id="IPR002213">
    <property type="entry name" value="UDP_glucos_trans"/>
</dbReference>
<accession>A0A495K5E0</accession>
<dbReference type="InterPro" id="IPR004276">
    <property type="entry name" value="GlycoTrans_28_N"/>
</dbReference>
<dbReference type="Proteomes" id="UP000274762">
    <property type="component" value="Unassembled WGS sequence"/>
</dbReference>
<dbReference type="GO" id="GO:0005975">
    <property type="term" value="P:carbohydrate metabolic process"/>
    <property type="evidence" value="ECO:0007669"/>
    <property type="project" value="InterPro"/>
</dbReference>
<evidence type="ECO:0000259" key="1">
    <source>
        <dbReference type="Pfam" id="PF03033"/>
    </source>
</evidence>
<dbReference type="GO" id="GO:0016758">
    <property type="term" value="F:hexosyltransferase activity"/>
    <property type="evidence" value="ECO:0007669"/>
    <property type="project" value="InterPro"/>
</dbReference>
<dbReference type="PANTHER" id="PTHR48050">
    <property type="entry name" value="STEROL 3-BETA-GLUCOSYLTRANSFERASE"/>
    <property type="match status" value="1"/>
</dbReference>
<dbReference type="GO" id="GO:0009247">
    <property type="term" value="P:glycolipid biosynthetic process"/>
    <property type="evidence" value="ECO:0007669"/>
    <property type="project" value="UniProtKB-ARBA"/>
</dbReference>
<dbReference type="Pfam" id="PF06722">
    <property type="entry name" value="EryCIII-like_C"/>
    <property type="match status" value="1"/>
</dbReference>
<dbReference type="SUPFAM" id="SSF53756">
    <property type="entry name" value="UDP-Glycosyltransferase/glycogen phosphorylase"/>
    <property type="match status" value="1"/>
</dbReference>
<dbReference type="EMBL" id="RBKV01000001">
    <property type="protein sequence ID" value="RKR96391.1"/>
    <property type="molecule type" value="Genomic_DNA"/>
</dbReference>
<protein>
    <submittedName>
        <fullName evidence="3">UDP:flavonoid glycosyltransferase YjiC (YdhE family)</fullName>
    </submittedName>
</protein>
<dbReference type="FunFam" id="3.40.50.2000:FF:000072">
    <property type="entry name" value="Glycosyl transferase"/>
    <property type="match status" value="1"/>
</dbReference>
<evidence type="ECO:0000259" key="2">
    <source>
        <dbReference type="Pfam" id="PF06722"/>
    </source>
</evidence>
<comment type="caution">
    <text evidence="3">The sequence shown here is derived from an EMBL/GenBank/DDBJ whole genome shotgun (WGS) entry which is preliminary data.</text>
</comment>
<evidence type="ECO:0000313" key="3">
    <source>
        <dbReference type="EMBL" id="RKR96391.1"/>
    </source>
</evidence>
<keyword evidence="3" id="KW-0808">Transferase</keyword>
<dbReference type="GO" id="GO:0033072">
    <property type="term" value="P:vancomycin biosynthetic process"/>
    <property type="evidence" value="ECO:0007669"/>
    <property type="project" value="UniProtKB-ARBA"/>
</dbReference>
<sequence length="430" mass="46713">MPGVLLCSAPLTGHVAPMIAIGRQLRLDGWTVVVLTGSRFRRRIEEAGLAHVPLPASCDFDDRDLDRVFPGRHRMPGVLRSRFDLEHLFAAKIADQYRALSAFLDETDVDVVLAENLFLGVLPLLRRAGRRPRVGSVCTSPLMVNSQDTGPFGPGIPPSTTRLGMMRNRMLTVGAEHLVLRRVQHLADTAVRECVGHGAGAFILDWPLLADDIFVLTTPSFEYPRRDLAGRLDFVGPVLDPVGSQHDPPEWWPEVTGSRRVVVVTQGTLDNGDLSKLVEPTLAGLADMDAVVVAATGGKSQSSVRVRTANSIVTEFVPFDLMLPKADVLVTNGGWGGVHYALRHGVPMVVAGTTEDKNEVAARIVRSGCGIRLRSARPRAIRRAVETVLCDPGYRRRARELGDEIAQLDGPANISRALTRPPRGQARSAG</sequence>
<dbReference type="PANTHER" id="PTHR48050:SF13">
    <property type="entry name" value="STEROL 3-BETA-GLUCOSYLTRANSFERASE UGT80A2"/>
    <property type="match status" value="1"/>
</dbReference>
<proteinExistence type="predicted"/>
<name>A0A495K5E0_WILMA</name>